<dbReference type="EMBL" id="JAGSXJ010000001">
    <property type="protein sequence ID" value="KAH6696847.1"/>
    <property type="molecule type" value="Genomic_DNA"/>
</dbReference>
<name>A0A9P8VMI5_9PEZI</name>
<evidence type="ECO:0000313" key="3">
    <source>
        <dbReference type="Proteomes" id="UP000770015"/>
    </source>
</evidence>
<dbReference type="Gene3D" id="3.10.450.50">
    <property type="match status" value="1"/>
</dbReference>
<dbReference type="InterPro" id="IPR037401">
    <property type="entry name" value="SnoaL-like"/>
</dbReference>
<dbReference type="InterPro" id="IPR032710">
    <property type="entry name" value="NTF2-like_dom_sf"/>
</dbReference>
<dbReference type="Pfam" id="PF13577">
    <property type="entry name" value="SnoaL_4"/>
    <property type="match status" value="1"/>
</dbReference>
<accession>A0A9P8VMI5</accession>
<sequence>MVSHASDHELIRNCIARYCVGVDLGDWDLFSSAFHEDVSVKFPAPTGLIHGIGAVLPAVQAMVTKFNTQHTLGTQIIELTGEETAKATTYVTTVIFGQGEQNGKHATNRGVYRDQLVKISVEGRVDWRITERVAVGQWPLTGDTSIFATA</sequence>
<evidence type="ECO:0000259" key="1">
    <source>
        <dbReference type="Pfam" id="PF13577"/>
    </source>
</evidence>
<feature type="domain" description="SnoaL-like" evidence="1">
    <location>
        <begin position="4"/>
        <end position="132"/>
    </location>
</feature>
<dbReference type="OrthoDB" id="2148716at2759"/>
<comment type="caution">
    <text evidence="2">The sequence shown here is derived from an EMBL/GenBank/DDBJ whole genome shotgun (WGS) entry which is preliminary data.</text>
</comment>
<dbReference type="SUPFAM" id="SSF54427">
    <property type="entry name" value="NTF2-like"/>
    <property type="match status" value="1"/>
</dbReference>
<dbReference type="AlphaFoldDB" id="A0A9P8VMI5"/>
<protein>
    <recommendedName>
        <fullName evidence="1">SnoaL-like domain-containing protein</fullName>
    </recommendedName>
</protein>
<keyword evidence="3" id="KW-1185">Reference proteome</keyword>
<proteinExistence type="predicted"/>
<reference evidence="2" key="1">
    <citation type="journal article" date="2021" name="Nat. Commun.">
        <title>Genetic determinants of endophytism in the Arabidopsis root mycobiome.</title>
        <authorList>
            <person name="Mesny F."/>
            <person name="Miyauchi S."/>
            <person name="Thiergart T."/>
            <person name="Pickel B."/>
            <person name="Atanasova L."/>
            <person name="Karlsson M."/>
            <person name="Huettel B."/>
            <person name="Barry K.W."/>
            <person name="Haridas S."/>
            <person name="Chen C."/>
            <person name="Bauer D."/>
            <person name="Andreopoulos W."/>
            <person name="Pangilinan J."/>
            <person name="LaButti K."/>
            <person name="Riley R."/>
            <person name="Lipzen A."/>
            <person name="Clum A."/>
            <person name="Drula E."/>
            <person name="Henrissat B."/>
            <person name="Kohler A."/>
            <person name="Grigoriev I.V."/>
            <person name="Martin F.M."/>
            <person name="Hacquard S."/>
        </authorList>
    </citation>
    <scope>NUCLEOTIDE SEQUENCE</scope>
    <source>
        <strain evidence="2">MPI-SDFR-AT-0117</strain>
    </source>
</reference>
<dbReference type="Proteomes" id="UP000770015">
    <property type="component" value="Unassembled WGS sequence"/>
</dbReference>
<organism evidence="2 3">
    <name type="scientific">Plectosphaerella plurivora</name>
    <dbReference type="NCBI Taxonomy" id="936078"/>
    <lineage>
        <taxon>Eukaryota</taxon>
        <taxon>Fungi</taxon>
        <taxon>Dikarya</taxon>
        <taxon>Ascomycota</taxon>
        <taxon>Pezizomycotina</taxon>
        <taxon>Sordariomycetes</taxon>
        <taxon>Hypocreomycetidae</taxon>
        <taxon>Glomerellales</taxon>
        <taxon>Plectosphaerellaceae</taxon>
        <taxon>Plectosphaerella</taxon>
    </lineage>
</organism>
<evidence type="ECO:0000313" key="2">
    <source>
        <dbReference type="EMBL" id="KAH6696847.1"/>
    </source>
</evidence>
<gene>
    <name evidence="2" type="ORF">F5X68DRAFT_238134</name>
</gene>